<feature type="compositionally biased region" description="Basic and acidic residues" evidence="10">
    <location>
        <begin position="577"/>
        <end position="592"/>
    </location>
</feature>
<dbReference type="PANTHER" id="PTHR14094:SF9">
    <property type="entry name" value="SIGNAL RECOGNITION PARTICLE SUBUNIT SRP72"/>
    <property type="match status" value="1"/>
</dbReference>
<dbReference type="GO" id="GO:0005783">
    <property type="term" value="C:endoplasmic reticulum"/>
    <property type="evidence" value="ECO:0007669"/>
    <property type="project" value="UniProtKB-SubCell"/>
</dbReference>
<feature type="compositionally biased region" description="Basic residues" evidence="10">
    <location>
        <begin position="593"/>
        <end position="602"/>
    </location>
</feature>
<evidence type="ECO:0000256" key="8">
    <source>
        <dbReference type="ARBA" id="ARBA00023274"/>
    </source>
</evidence>
<evidence type="ECO:0000256" key="10">
    <source>
        <dbReference type="SAM" id="MobiDB-lite"/>
    </source>
</evidence>
<evidence type="ECO:0000313" key="13">
    <source>
        <dbReference type="Proteomes" id="UP000054481"/>
    </source>
</evidence>
<keyword evidence="6" id="KW-0256">Endoplasmic reticulum</keyword>
<evidence type="ECO:0000256" key="1">
    <source>
        <dbReference type="ARBA" id="ARBA00004240"/>
    </source>
</evidence>
<accession>A0A0F7ZUY4</accession>
<reference evidence="12 13" key="1">
    <citation type="journal article" date="2014" name="Genome Biol. Evol.">
        <title>Comparative genomics and transcriptomics analyses reveal divergent lifestyle features of nematode endoparasitic fungus Hirsutella minnesotensis.</title>
        <authorList>
            <person name="Lai Y."/>
            <person name="Liu K."/>
            <person name="Zhang X."/>
            <person name="Zhang X."/>
            <person name="Li K."/>
            <person name="Wang N."/>
            <person name="Shu C."/>
            <person name="Wu Y."/>
            <person name="Wang C."/>
            <person name="Bushley K.E."/>
            <person name="Xiang M."/>
            <person name="Liu X."/>
        </authorList>
    </citation>
    <scope>NUCLEOTIDE SEQUENCE [LARGE SCALE GENOMIC DNA]</scope>
    <source>
        <strain evidence="12 13">3608</strain>
    </source>
</reference>
<dbReference type="Pfam" id="PF17004">
    <property type="entry name" value="SRP_TPR_like"/>
    <property type="match status" value="1"/>
</dbReference>
<dbReference type="GO" id="GO:0005786">
    <property type="term" value="C:signal recognition particle, endoplasmic reticulum targeting"/>
    <property type="evidence" value="ECO:0007669"/>
    <property type="project" value="UniProtKB-UniRule"/>
</dbReference>
<dbReference type="InterPro" id="IPR013699">
    <property type="entry name" value="Signal_recog_part_SRP72_RNA-bd"/>
</dbReference>
<sequence>MPQDPAVALSALLRNATIDDHDEILQAANAAIKGDKNNQLARHTKIVALLKLDRFDDAIRAIAEGGSKLESQCLLEKAYALYKLGKLNEAATDLNSRGLDSRALQHVAAQVAYRDERFKDAETLYKQLEDGDPAHEANDLHINVTAAQAQSLWQNSSSSPAMLSGNPPELFELCYNSACAYIARGSFQAAADLLQRAAQLCDASDDLTEEDKLAELKPILAQQAYVSARLGDAQKAQDLYRSLDSSRDADPDLHVLAQNNALALDQAASNPFLLQRQTAAWLSDTTKVKLFNYQSSLLMRNASLIDLRAHKVDGVRDRTRRTLGQVQHPSIDGYINAVSVVNAAAETNGLGSAETLRKAVALHKKRPNHLGLMLVVLQLHLQRKNMAAALSVLESFLQSCGDSAKGGDRDVRFSPGLVALTVSLMRALRRESAAKAELVKAANYWRNRPLGSCSSLLKEAGVELAKSSSQADLSLAASAFKRLEESQGTAIVSAGLVASLAASDVSKVEQHVAQLPSIESLIDGIDVDAIARAGVATLSSSPSVATKRAAADGPTGERASKRARKRTRLPKNLVEGKAPDPERWLPLRDRSTYRPKGKKGKRRVAESTQGGIVKDEETLELVGGGGVKVEKTSAPGSSSNKKKKKKGKK</sequence>
<keyword evidence="13" id="KW-1185">Reference proteome</keyword>
<dbReference type="OrthoDB" id="5421607at2759"/>
<evidence type="ECO:0000256" key="4">
    <source>
        <dbReference type="ARBA" id="ARBA00018350"/>
    </source>
</evidence>
<evidence type="ECO:0000256" key="3">
    <source>
        <dbReference type="ARBA" id="ARBA00007676"/>
    </source>
</evidence>
<keyword evidence="8 9" id="KW-0687">Ribonucleoprotein</keyword>
<organism evidence="12 13">
    <name type="scientific">Hirsutella minnesotensis 3608</name>
    <dbReference type="NCBI Taxonomy" id="1043627"/>
    <lineage>
        <taxon>Eukaryota</taxon>
        <taxon>Fungi</taxon>
        <taxon>Dikarya</taxon>
        <taxon>Ascomycota</taxon>
        <taxon>Pezizomycotina</taxon>
        <taxon>Sordariomycetes</taxon>
        <taxon>Hypocreomycetidae</taxon>
        <taxon>Hypocreales</taxon>
        <taxon>Ophiocordycipitaceae</taxon>
        <taxon>Hirsutella</taxon>
    </lineage>
</organism>
<dbReference type="PANTHER" id="PTHR14094">
    <property type="entry name" value="SIGNAL RECOGNITION PARTICLE 72"/>
    <property type="match status" value="1"/>
</dbReference>
<evidence type="ECO:0000256" key="7">
    <source>
        <dbReference type="ARBA" id="ARBA00023135"/>
    </source>
</evidence>
<keyword evidence="5 9" id="KW-0963">Cytoplasm</keyword>
<gene>
    <name evidence="12" type="ORF">HIM_04825</name>
</gene>
<evidence type="ECO:0000256" key="9">
    <source>
        <dbReference type="PIRNR" id="PIRNR038922"/>
    </source>
</evidence>
<dbReference type="SUPFAM" id="SSF48452">
    <property type="entry name" value="TPR-like"/>
    <property type="match status" value="1"/>
</dbReference>
<proteinExistence type="inferred from homology"/>
<dbReference type="Pfam" id="PF08492">
    <property type="entry name" value="SRP72"/>
    <property type="match status" value="1"/>
</dbReference>
<comment type="subcellular location">
    <subcellularLocation>
        <location evidence="2 9">Cytoplasm</location>
    </subcellularLocation>
    <subcellularLocation>
        <location evidence="1">Endoplasmic reticulum</location>
    </subcellularLocation>
</comment>
<dbReference type="AlphaFoldDB" id="A0A0F7ZUY4"/>
<feature type="domain" description="Signal recognition particle SRP72 subunit RNA-binding" evidence="11">
    <location>
        <begin position="556"/>
        <end position="595"/>
    </location>
</feature>
<dbReference type="GO" id="GO:0006614">
    <property type="term" value="P:SRP-dependent cotranslational protein targeting to membrane"/>
    <property type="evidence" value="ECO:0007669"/>
    <property type="project" value="UniProtKB-UniRule"/>
</dbReference>
<evidence type="ECO:0000259" key="11">
    <source>
        <dbReference type="Pfam" id="PF08492"/>
    </source>
</evidence>
<comment type="similarity">
    <text evidence="3 9">Belongs to the SRP72 family.</text>
</comment>
<dbReference type="InterPro" id="IPR026270">
    <property type="entry name" value="SRP72"/>
</dbReference>
<comment type="function">
    <text evidence="9">Component of the signal recognition particle (SRP) complex, a ribonucleoprotein complex that mediates the cotranslational targeting of secretory and membrane proteins to the endoplasmic reticulum (ER).</text>
</comment>
<evidence type="ECO:0000256" key="2">
    <source>
        <dbReference type="ARBA" id="ARBA00004496"/>
    </source>
</evidence>
<feature type="region of interest" description="Disordered" evidence="10">
    <location>
        <begin position="541"/>
        <end position="649"/>
    </location>
</feature>
<keyword evidence="7 9" id="KW-0733">Signal recognition particle</keyword>
<evidence type="ECO:0000313" key="12">
    <source>
        <dbReference type="EMBL" id="KJZ75668.1"/>
    </source>
</evidence>
<dbReference type="GO" id="GO:0008312">
    <property type="term" value="F:7S RNA binding"/>
    <property type="evidence" value="ECO:0007669"/>
    <property type="project" value="InterPro"/>
</dbReference>
<evidence type="ECO:0000256" key="6">
    <source>
        <dbReference type="ARBA" id="ARBA00022824"/>
    </source>
</evidence>
<dbReference type="InterPro" id="IPR031545">
    <property type="entry name" value="SRP72_TPR-like"/>
</dbReference>
<protein>
    <recommendedName>
        <fullName evidence="4 9">Signal recognition particle subunit SRP72</fullName>
    </recommendedName>
</protein>
<dbReference type="Gene3D" id="1.25.40.10">
    <property type="entry name" value="Tetratricopeptide repeat domain"/>
    <property type="match status" value="1"/>
</dbReference>
<dbReference type="InterPro" id="IPR011990">
    <property type="entry name" value="TPR-like_helical_dom_sf"/>
</dbReference>
<dbReference type="PIRSF" id="PIRSF038922">
    <property type="entry name" value="SRP72"/>
    <property type="match status" value="1"/>
</dbReference>
<evidence type="ECO:0000256" key="5">
    <source>
        <dbReference type="ARBA" id="ARBA00022490"/>
    </source>
</evidence>
<feature type="compositionally biased region" description="Basic residues" evidence="10">
    <location>
        <begin position="640"/>
        <end position="649"/>
    </location>
</feature>
<dbReference type="EMBL" id="KQ030515">
    <property type="protein sequence ID" value="KJZ75668.1"/>
    <property type="molecule type" value="Genomic_DNA"/>
</dbReference>
<name>A0A0F7ZUY4_9HYPO</name>
<dbReference type="GO" id="GO:0043022">
    <property type="term" value="F:ribosome binding"/>
    <property type="evidence" value="ECO:0007669"/>
    <property type="project" value="TreeGrafter"/>
</dbReference>
<dbReference type="Proteomes" id="UP000054481">
    <property type="component" value="Unassembled WGS sequence"/>
</dbReference>